<keyword evidence="2" id="KW-1185">Reference proteome</keyword>
<gene>
    <name evidence="1" type="ORF">LEP1GSC062_0006</name>
</gene>
<protein>
    <submittedName>
        <fullName evidence="1">Uncharacterized protein</fullName>
    </submittedName>
</protein>
<dbReference type="Proteomes" id="UP000018747">
    <property type="component" value="Unassembled WGS sequence"/>
</dbReference>
<organism evidence="1 2">
    <name type="scientific">Leptospira alexanderi serovar Manhao 3 str. L 60</name>
    <dbReference type="NCBI Taxonomy" id="1049759"/>
    <lineage>
        <taxon>Bacteria</taxon>
        <taxon>Pseudomonadati</taxon>
        <taxon>Spirochaetota</taxon>
        <taxon>Spirochaetia</taxon>
        <taxon>Leptospirales</taxon>
        <taxon>Leptospiraceae</taxon>
        <taxon>Leptospira</taxon>
    </lineage>
</organism>
<name>V6HXE0_9LEPT</name>
<reference evidence="1" key="1">
    <citation type="submission" date="2013-05" db="EMBL/GenBank/DDBJ databases">
        <authorList>
            <person name="Harkins D.M."/>
            <person name="Durkin A.S."/>
            <person name="Brinkac L.M."/>
            <person name="Haft D.H."/>
            <person name="Selengut J.D."/>
            <person name="Sanka R."/>
            <person name="DePew J."/>
            <person name="Purushe J."/>
            <person name="Hartskeerl R.A."/>
            <person name="Ahmed A."/>
            <person name="van der Linden H."/>
            <person name="Goris M.G.A."/>
            <person name="Vinetz J.M."/>
            <person name="Sutton G.G."/>
            <person name="Nierman W.C."/>
            <person name="Fouts D.E."/>
        </authorList>
    </citation>
    <scope>NUCLEOTIDE SEQUENCE [LARGE SCALE GENOMIC DNA]</scope>
    <source>
        <strain evidence="1">L 60</strain>
    </source>
</reference>
<dbReference type="AlphaFoldDB" id="V6HXE0"/>
<dbReference type="EMBL" id="AHMT02000038">
    <property type="protein sequence ID" value="EQA62176.1"/>
    <property type="molecule type" value="Genomic_DNA"/>
</dbReference>
<proteinExistence type="predicted"/>
<comment type="caution">
    <text evidence="1">The sequence shown here is derived from an EMBL/GenBank/DDBJ whole genome shotgun (WGS) entry which is preliminary data.</text>
</comment>
<sequence length="42" mass="5056">MLLGNVSHPANDQKIRINLRRISKYHIYECDIDRIFVFPKIK</sequence>
<evidence type="ECO:0000313" key="1">
    <source>
        <dbReference type="EMBL" id="EQA62176.1"/>
    </source>
</evidence>
<evidence type="ECO:0000313" key="2">
    <source>
        <dbReference type="Proteomes" id="UP000018747"/>
    </source>
</evidence>
<accession>V6HXE0</accession>